<dbReference type="PANTHER" id="PTHR34379:SF6">
    <property type="entry name" value="PROTEIN 3F"/>
    <property type="match status" value="1"/>
</dbReference>
<feature type="compositionally biased region" description="Polar residues" evidence="1">
    <location>
        <begin position="237"/>
        <end position="256"/>
    </location>
</feature>
<evidence type="ECO:0000313" key="3">
    <source>
        <dbReference type="EMBL" id="ABR16429.1"/>
    </source>
</evidence>
<feature type="transmembrane region" description="Helical" evidence="2">
    <location>
        <begin position="202"/>
        <end position="229"/>
    </location>
</feature>
<proteinExistence type="evidence at transcript level"/>
<reference evidence="3" key="1">
    <citation type="submission" date="2007-06" db="EMBL/GenBank/DDBJ databases">
        <title>Full length cDNA sequences from Sitka Spruce (Picea sitchensis).</title>
        <authorList>
            <person name="Ralph S.G."/>
            <person name="Chun H.E."/>
            <person name="Liao N."/>
            <person name="Ali J."/>
            <person name="Reid K."/>
            <person name="Kolosova N."/>
            <person name="Cooper N."/>
            <person name="Cullis C."/>
            <person name="Jancsik S."/>
            <person name="Moore R."/>
            <person name="Mayo M."/>
            <person name="Wagner S."/>
            <person name="Holt R.A."/>
            <person name="Jones S.J.M."/>
            <person name="Marra M.A."/>
            <person name="Ritland C.E."/>
            <person name="Ritland K."/>
            <person name="Bohlmann J."/>
        </authorList>
    </citation>
    <scope>NUCLEOTIDE SEQUENCE</scope>
    <source>
        <tissue evidence="3">Green portion of the leader tissue</tissue>
    </source>
</reference>
<dbReference type="InterPro" id="IPR040411">
    <property type="entry name" value="At5g23160-like"/>
</dbReference>
<keyword evidence="2" id="KW-0812">Transmembrane</keyword>
<sequence>MNGLSKSISICVFDERSHSLVMPWSRILKTTSFGLFGLSAMWVKRSAFPAAAAMAVVMAVGGVMCMKKFLLSGVSYFATLFKNPRNPKASQNGGGAEAVAEERDIEKFSRSIPRTGLTVSAPSSPVRAHVLRTLFSATASPRVVKPKVINLELRRLHHQSKAKKFRRFVSMDTRPSRPVREDSFYRRTRPAMTYNSSVDATAMIITLLCLVFFGRLCAIFFTCACWYLLPMLGKNSETTRGMSRNNNSRIVDQQSSENRKKAIRDGLVQRKHNREG</sequence>
<evidence type="ECO:0000256" key="2">
    <source>
        <dbReference type="SAM" id="Phobius"/>
    </source>
</evidence>
<dbReference type="EMBL" id="EF676529">
    <property type="protein sequence ID" value="ABR16429.1"/>
    <property type="molecule type" value="mRNA"/>
</dbReference>
<accession>B8LL99</accession>
<name>B8LL99_PICSI</name>
<dbReference type="PANTHER" id="PTHR34379">
    <property type="entry name" value="OS07G0553800 PROTEIN"/>
    <property type="match status" value="1"/>
</dbReference>
<feature type="compositionally biased region" description="Basic and acidic residues" evidence="1">
    <location>
        <begin position="257"/>
        <end position="276"/>
    </location>
</feature>
<organism evidence="3">
    <name type="scientific">Picea sitchensis</name>
    <name type="common">Sitka spruce</name>
    <name type="synonym">Pinus sitchensis</name>
    <dbReference type="NCBI Taxonomy" id="3332"/>
    <lineage>
        <taxon>Eukaryota</taxon>
        <taxon>Viridiplantae</taxon>
        <taxon>Streptophyta</taxon>
        <taxon>Embryophyta</taxon>
        <taxon>Tracheophyta</taxon>
        <taxon>Spermatophyta</taxon>
        <taxon>Pinopsida</taxon>
        <taxon>Pinidae</taxon>
        <taxon>Conifers I</taxon>
        <taxon>Pinales</taxon>
        <taxon>Pinaceae</taxon>
        <taxon>Picea</taxon>
    </lineage>
</organism>
<feature type="region of interest" description="Disordered" evidence="1">
    <location>
        <begin position="237"/>
        <end position="276"/>
    </location>
</feature>
<keyword evidence="2" id="KW-0472">Membrane</keyword>
<dbReference type="AlphaFoldDB" id="B8LL99"/>
<evidence type="ECO:0000256" key="1">
    <source>
        <dbReference type="SAM" id="MobiDB-lite"/>
    </source>
</evidence>
<protein>
    <submittedName>
        <fullName evidence="3">Uncharacterized protein</fullName>
    </submittedName>
</protein>
<keyword evidence="2" id="KW-1133">Transmembrane helix</keyword>